<dbReference type="PRINTS" id="PR00080">
    <property type="entry name" value="SDRFAMILY"/>
</dbReference>
<reference evidence="4 5" key="1">
    <citation type="submission" date="2018-12" db="EMBL/GenBank/DDBJ databases">
        <title>Rubrispira sanarue gen. nov., sp., nov., a member of the order Silvanigrellales, isolated from a brackish lake in Hamamatsu Japan.</title>
        <authorList>
            <person name="Maejima Y."/>
            <person name="Iino T."/>
            <person name="Muraguchi Y."/>
            <person name="Fukuda K."/>
            <person name="Nojiri H."/>
            <person name="Ohkuma M."/>
            <person name="Moriuchi R."/>
            <person name="Dohra H."/>
            <person name="Kimbara K."/>
            <person name="Shintani M."/>
        </authorList>
    </citation>
    <scope>NUCLEOTIDE SEQUENCE [LARGE SCALE GENOMIC DNA]</scope>
    <source>
        <strain evidence="4 5">RF1110005</strain>
    </source>
</reference>
<dbReference type="Proteomes" id="UP000291236">
    <property type="component" value="Chromosome"/>
</dbReference>
<dbReference type="PANTHER" id="PTHR44196:SF1">
    <property type="entry name" value="DEHYDROGENASE_REDUCTASE SDR FAMILY MEMBER 7B"/>
    <property type="match status" value="1"/>
</dbReference>
<dbReference type="PROSITE" id="PS00061">
    <property type="entry name" value="ADH_SHORT"/>
    <property type="match status" value="1"/>
</dbReference>
<dbReference type="InterPro" id="IPR002347">
    <property type="entry name" value="SDR_fam"/>
</dbReference>
<dbReference type="AlphaFoldDB" id="A0A4P2VL33"/>
<comment type="similarity">
    <text evidence="1 3">Belongs to the short-chain dehydrogenases/reductases (SDR) family.</text>
</comment>
<accession>A0A4P2VL33</accession>
<dbReference type="GO" id="GO:0016020">
    <property type="term" value="C:membrane"/>
    <property type="evidence" value="ECO:0007669"/>
    <property type="project" value="TreeGrafter"/>
</dbReference>
<dbReference type="KEGG" id="sbf:JCM31447_04960"/>
<dbReference type="RefSeq" id="WP_130606171.1">
    <property type="nucleotide sequence ID" value="NZ_AP019368.1"/>
</dbReference>
<dbReference type="InterPro" id="IPR036291">
    <property type="entry name" value="NAD(P)-bd_dom_sf"/>
</dbReference>
<evidence type="ECO:0000313" key="5">
    <source>
        <dbReference type="Proteomes" id="UP000291236"/>
    </source>
</evidence>
<dbReference type="PANTHER" id="PTHR44196">
    <property type="entry name" value="DEHYDROGENASE/REDUCTASE SDR FAMILY MEMBER 7B"/>
    <property type="match status" value="1"/>
</dbReference>
<evidence type="ECO:0000256" key="3">
    <source>
        <dbReference type="RuleBase" id="RU000363"/>
    </source>
</evidence>
<name>A0A4P2VL33_FLUSA</name>
<keyword evidence="2" id="KW-0560">Oxidoreductase</keyword>
<protein>
    <submittedName>
        <fullName evidence="4">SDR family oxidoreductase</fullName>
    </submittedName>
</protein>
<evidence type="ECO:0000313" key="4">
    <source>
        <dbReference type="EMBL" id="BBH52059.1"/>
    </source>
</evidence>
<dbReference type="PIRSF" id="PIRSF000126">
    <property type="entry name" value="11-beta-HSD1"/>
    <property type="match status" value="1"/>
</dbReference>
<dbReference type="InterPro" id="IPR020904">
    <property type="entry name" value="Sc_DH/Rdtase_CS"/>
</dbReference>
<evidence type="ECO:0000256" key="2">
    <source>
        <dbReference type="ARBA" id="ARBA00023002"/>
    </source>
</evidence>
<dbReference type="PRINTS" id="PR00081">
    <property type="entry name" value="GDHRDH"/>
</dbReference>
<proteinExistence type="inferred from homology"/>
<dbReference type="Pfam" id="PF00106">
    <property type="entry name" value="adh_short"/>
    <property type="match status" value="1"/>
</dbReference>
<organism evidence="4 5">
    <name type="scientific">Fluviispira sanaruensis</name>
    <dbReference type="NCBI Taxonomy" id="2493639"/>
    <lineage>
        <taxon>Bacteria</taxon>
        <taxon>Pseudomonadati</taxon>
        <taxon>Bdellovibrionota</taxon>
        <taxon>Oligoflexia</taxon>
        <taxon>Silvanigrellales</taxon>
        <taxon>Silvanigrellaceae</taxon>
        <taxon>Fluviispira</taxon>
    </lineage>
</organism>
<keyword evidence="5" id="KW-1185">Reference proteome</keyword>
<sequence length="290" mass="32550">MKFMEIKSKTPRIIDTHRKPLAVITGATSGIGYSFAVKFAKEGYDLLLIARDTQRLNQIEHDLSNNYNTKVYILTADLTKREALIKIESYLKNEAIDIDVLINNAGFGIHGAFQDTEINRELEMVDLQISTTLALTKMILPNMQKRKSGYILNVGSVYSFTPVPFQSVYGGCKSFLYSFSSSLAYETKKDGINVTLLCPGITKTEFRLRSKVGRYAQNINNKLSRNKQKGMEPDLVAEQGYKALMRGDRICIPGLTNRIFVQIATRLPTSFLNSALTLINNFRGVNPKNA</sequence>
<gene>
    <name evidence="4" type="ORF">JCM31447_04960</name>
</gene>
<dbReference type="OrthoDB" id="658698at2"/>
<dbReference type="EMBL" id="AP019368">
    <property type="protein sequence ID" value="BBH52059.1"/>
    <property type="molecule type" value="Genomic_DNA"/>
</dbReference>
<dbReference type="GO" id="GO:0016491">
    <property type="term" value="F:oxidoreductase activity"/>
    <property type="evidence" value="ECO:0007669"/>
    <property type="project" value="UniProtKB-KW"/>
</dbReference>
<dbReference type="SUPFAM" id="SSF51735">
    <property type="entry name" value="NAD(P)-binding Rossmann-fold domains"/>
    <property type="match status" value="1"/>
</dbReference>
<dbReference type="Gene3D" id="3.40.50.720">
    <property type="entry name" value="NAD(P)-binding Rossmann-like Domain"/>
    <property type="match status" value="1"/>
</dbReference>
<evidence type="ECO:0000256" key="1">
    <source>
        <dbReference type="ARBA" id="ARBA00006484"/>
    </source>
</evidence>